<dbReference type="PROSITE" id="PS50943">
    <property type="entry name" value="HTH_CROC1"/>
    <property type="match status" value="1"/>
</dbReference>
<comment type="caution">
    <text evidence="3">The sequence shown here is derived from an EMBL/GenBank/DDBJ whole genome shotgun (WGS) entry which is preliminary data.</text>
</comment>
<dbReference type="OrthoDB" id="9814751at2"/>
<evidence type="ECO:0000313" key="4">
    <source>
        <dbReference type="Proteomes" id="UP000282125"/>
    </source>
</evidence>
<dbReference type="SUPFAM" id="SSF47413">
    <property type="entry name" value="lambda repressor-like DNA-binding domains"/>
    <property type="match status" value="1"/>
</dbReference>
<dbReference type="EMBL" id="RRAZ01000008">
    <property type="protein sequence ID" value="RRH76217.1"/>
    <property type="molecule type" value="Genomic_DNA"/>
</dbReference>
<accession>A0A3P3DPM1</accession>
<dbReference type="InterPro" id="IPR001387">
    <property type="entry name" value="Cro/C1-type_HTH"/>
</dbReference>
<dbReference type="SUPFAM" id="SSF51182">
    <property type="entry name" value="RmlC-like cupins"/>
    <property type="match status" value="1"/>
</dbReference>
<dbReference type="PANTHER" id="PTHR46797">
    <property type="entry name" value="HTH-TYPE TRANSCRIPTIONAL REGULATOR"/>
    <property type="match status" value="1"/>
</dbReference>
<dbReference type="GO" id="GO:0003700">
    <property type="term" value="F:DNA-binding transcription factor activity"/>
    <property type="evidence" value="ECO:0007669"/>
    <property type="project" value="TreeGrafter"/>
</dbReference>
<dbReference type="Proteomes" id="UP000282125">
    <property type="component" value="Unassembled WGS sequence"/>
</dbReference>
<dbReference type="InterPro" id="IPR013096">
    <property type="entry name" value="Cupin_2"/>
</dbReference>
<dbReference type="CDD" id="cd02209">
    <property type="entry name" value="cupin_XRE_C"/>
    <property type="match status" value="1"/>
</dbReference>
<dbReference type="InterPro" id="IPR011051">
    <property type="entry name" value="RmlC_Cupin_sf"/>
</dbReference>
<dbReference type="RefSeq" id="WP_124964356.1">
    <property type="nucleotide sequence ID" value="NZ_RRAZ01000008.1"/>
</dbReference>
<keyword evidence="1" id="KW-0238">DNA-binding</keyword>
<dbReference type="AlphaFoldDB" id="A0A3P3DPM1"/>
<keyword evidence="4" id="KW-1185">Reference proteome</keyword>
<gene>
    <name evidence="3" type="ORF">EG244_07350</name>
</gene>
<protein>
    <submittedName>
        <fullName evidence="3">Cupin domain-containing protein</fullName>
    </submittedName>
</protein>
<dbReference type="InterPro" id="IPR050807">
    <property type="entry name" value="TransReg_Diox_bact_type"/>
</dbReference>
<dbReference type="Pfam" id="PF07883">
    <property type="entry name" value="Cupin_2"/>
    <property type="match status" value="1"/>
</dbReference>
<dbReference type="Gene3D" id="1.10.260.40">
    <property type="entry name" value="lambda repressor-like DNA-binding domains"/>
    <property type="match status" value="1"/>
</dbReference>
<sequence length="200" mass="22394">MNENIGEASQDGMLQGLGERIRGLRQQRQLTLQELSGLCQVSVAMLSHIERGRATPSIRVLDRIRLALDVQFGAFFDEDPPLSRETEARIVTRAEERPVLRFEETGLVKELLSPARGSQLEMMVLRLDRGGHSGDEPWRRVGEKCGLVLEGSFELTLNGQSYALRRGDAFQFDSALAHSFRNTADGESQILWIILSRESG</sequence>
<proteinExistence type="predicted"/>
<dbReference type="InterPro" id="IPR010982">
    <property type="entry name" value="Lambda_DNA-bd_dom_sf"/>
</dbReference>
<feature type="domain" description="HTH cro/C1-type" evidence="2">
    <location>
        <begin position="21"/>
        <end position="75"/>
    </location>
</feature>
<dbReference type="SMART" id="SM00530">
    <property type="entry name" value="HTH_XRE"/>
    <property type="match status" value="1"/>
</dbReference>
<dbReference type="GO" id="GO:0005829">
    <property type="term" value="C:cytosol"/>
    <property type="evidence" value="ECO:0007669"/>
    <property type="project" value="TreeGrafter"/>
</dbReference>
<dbReference type="Gene3D" id="2.60.120.10">
    <property type="entry name" value="Jelly Rolls"/>
    <property type="match status" value="1"/>
</dbReference>
<dbReference type="GO" id="GO:0003677">
    <property type="term" value="F:DNA binding"/>
    <property type="evidence" value="ECO:0007669"/>
    <property type="project" value="UniProtKB-KW"/>
</dbReference>
<name>A0A3P3DPM1_9RHOB</name>
<evidence type="ECO:0000313" key="3">
    <source>
        <dbReference type="EMBL" id="RRH76217.1"/>
    </source>
</evidence>
<reference evidence="3 4" key="1">
    <citation type="submission" date="2018-11" db="EMBL/GenBank/DDBJ databases">
        <title>Gemmobacter sp. nov., YIM 102744-1 draft genome.</title>
        <authorList>
            <person name="Li G."/>
            <person name="Jiang Y."/>
        </authorList>
    </citation>
    <scope>NUCLEOTIDE SEQUENCE [LARGE SCALE GENOMIC DNA]</scope>
    <source>
        <strain evidence="3 4">YIM 102744-1</strain>
    </source>
</reference>
<dbReference type="InterPro" id="IPR014710">
    <property type="entry name" value="RmlC-like_jellyroll"/>
</dbReference>
<evidence type="ECO:0000259" key="2">
    <source>
        <dbReference type="PROSITE" id="PS50943"/>
    </source>
</evidence>
<organism evidence="3 4">
    <name type="scientific">Falsigemmobacter faecalis</name>
    <dbReference type="NCBI Taxonomy" id="2488730"/>
    <lineage>
        <taxon>Bacteria</taxon>
        <taxon>Pseudomonadati</taxon>
        <taxon>Pseudomonadota</taxon>
        <taxon>Alphaproteobacteria</taxon>
        <taxon>Rhodobacterales</taxon>
        <taxon>Paracoccaceae</taxon>
        <taxon>Falsigemmobacter</taxon>
    </lineage>
</organism>
<evidence type="ECO:0000256" key="1">
    <source>
        <dbReference type="ARBA" id="ARBA00023125"/>
    </source>
</evidence>
<dbReference type="Pfam" id="PF13560">
    <property type="entry name" value="HTH_31"/>
    <property type="match status" value="1"/>
</dbReference>
<dbReference type="CDD" id="cd00093">
    <property type="entry name" value="HTH_XRE"/>
    <property type="match status" value="1"/>
</dbReference>
<dbReference type="PANTHER" id="PTHR46797:SF2">
    <property type="entry name" value="TRANSCRIPTIONAL REGULATOR"/>
    <property type="match status" value="1"/>
</dbReference>